<comment type="catalytic activity">
    <reaction evidence="1">
        <text>5-hydroxy-2-oxo-4-ureido-2,5-dihydro-1H-imidazole-5-carboxylate + H(+) = (S)-allantoin + CO2</text>
        <dbReference type="Rhea" id="RHEA:26301"/>
        <dbReference type="ChEBI" id="CHEBI:15378"/>
        <dbReference type="ChEBI" id="CHEBI:15678"/>
        <dbReference type="ChEBI" id="CHEBI:16526"/>
        <dbReference type="ChEBI" id="CHEBI:58639"/>
        <dbReference type="EC" id="4.1.1.97"/>
    </reaction>
</comment>
<dbReference type="PANTHER" id="PTHR43466">
    <property type="entry name" value="2-OXO-4-HYDROXY-4-CARBOXY-5-UREIDOIMIDAZOLINE DECARBOXYLASE-RELATED"/>
    <property type="match status" value="1"/>
</dbReference>
<dbReference type="NCBIfam" id="TIGR03180">
    <property type="entry name" value="UraD_2"/>
    <property type="match status" value="1"/>
</dbReference>
<dbReference type="EMBL" id="NBWZ01000001">
    <property type="protein sequence ID" value="RFA11100.1"/>
    <property type="molecule type" value="Genomic_DNA"/>
</dbReference>
<comment type="pathway">
    <text evidence="2">Purine metabolism; urate degradation; (S)-allantoin from urate: step 3/3.</text>
</comment>
<feature type="domain" description="Oxo-4-hydroxy-4-carboxy-5-ureidoimidazoline decarboxylase" evidence="8">
    <location>
        <begin position="72"/>
        <end position="223"/>
    </location>
</feature>
<evidence type="ECO:0000256" key="6">
    <source>
        <dbReference type="ARBA" id="ARBA00023239"/>
    </source>
</evidence>
<dbReference type="SUPFAM" id="SSF158694">
    <property type="entry name" value="UraD-Like"/>
    <property type="match status" value="1"/>
</dbReference>
<dbReference type="OrthoDB" id="5243781at2"/>
<dbReference type="InterPro" id="IPR036778">
    <property type="entry name" value="OHCU_decarboxylase_sf"/>
</dbReference>
<dbReference type="GO" id="GO:0051997">
    <property type="term" value="F:2-oxo-4-hydroxy-4-carboxy-5-ureidoimidazoline decarboxylase activity"/>
    <property type="evidence" value="ECO:0007669"/>
    <property type="project" value="UniProtKB-EC"/>
</dbReference>
<evidence type="ECO:0000256" key="5">
    <source>
        <dbReference type="ARBA" id="ARBA00022793"/>
    </source>
</evidence>
<name>A0A3E0VNM9_9MICO</name>
<dbReference type="Proteomes" id="UP000256486">
    <property type="component" value="Unassembled WGS sequence"/>
</dbReference>
<keyword evidence="10" id="KW-1185">Reference proteome</keyword>
<reference evidence="9 10" key="1">
    <citation type="submission" date="2017-04" db="EMBL/GenBank/DDBJ databases">
        <title>Comparative genome analysis of Subtercola boreus.</title>
        <authorList>
            <person name="Cho Y.-J."/>
            <person name="Cho A."/>
            <person name="Kim O.-S."/>
            <person name="Lee J.-I."/>
        </authorList>
    </citation>
    <scope>NUCLEOTIDE SEQUENCE [LARGE SCALE GENOMIC DNA]</scope>
    <source>
        <strain evidence="9 10">K300</strain>
    </source>
</reference>
<organism evidence="9 10">
    <name type="scientific">Subtercola boreus</name>
    <dbReference type="NCBI Taxonomy" id="120213"/>
    <lineage>
        <taxon>Bacteria</taxon>
        <taxon>Bacillati</taxon>
        <taxon>Actinomycetota</taxon>
        <taxon>Actinomycetes</taxon>
        <taxon>Micrococcales</taxon>
        <taxon>Microbacteriaceae</taxon>
        <taxon>Subtercola</taxon>
    </lineage>
</organism>
<dbReference type="PANTHER" id="PTHR43466:SF1">
    <property type="entry name" value="2-OXO-4-HYDROXY-4-CARBOXY-5-UREIDOIMIDAZOLINE DECARBOXYLASE-RELATED"/>
    <property type="match status" value="1"/>
</dbReference>
<feature type="region of interest" description="Disordered" evidence="7">
    <location>
        <begin position="129"/>
        <end position="151"/>
    </location>
</feature>
<dbReference type="Gene3D" id="1.10.3330.10">
    <property type="entry name" value="Oxo-4-hydroxy-4-carboxy-5-ureidoimidazoline decarboxylase"/>
    <property type="match status" value="1"/>
</dbReference>
<dbReference type="InterPro" id="IPR017595">
    <property type="entry name" value="OHCU_decarboxylase-2"/>
</dbReference>
<dbReference type="InterPro" id="IPR018020">
    <property type="entry name" value="OHCU_decarboxylase"/>
</dbReference>
<protein>
    <recommendedName>
        <fullName evidence="3">2-oxo-4-hydroxy-4-carboxy-5-ureidoimidazoline decarboxylase</fullName>
        <ecNumber evidence="3">4.1.1.97</ecNumber>
    </recommendedName>
</protein>
<evidence type="ECO:0000313" key="10">
    <source>
        <dbReference type="Proteomes" id="UP000256486"/>
    </source>
</evidence>
<sequence length="230" mass="25258">MPRAPAPSVRPFGCRHPRREEARPPAIRHSPVHRRRECPLSAGDCRVVGVKAPLRPKLGLPSVDQEVTLLNLQASELRELLIPCLAVPRWVDELVDAAPYNSREALLQTARRAATPLTPDEIAEALAEHPRIGETPVGEGAAQSFSRGEQASSDSDDVVVNAAIASGNAEYERRFDRVFLIRAKGRSRAEILVELQRRMQLDDSEDIAIVGSELADIALLRLESSLETLS</sequence>
<evidence type="ECO:0000256" key="2">
    <source>
        <dbReference type="ARBA" id="ARBA00004754"/>
    </source>
</evidence>
<keyword evidence="6" id="KW-0456">Lyase</keyword>
<accession>A0A3E0VNM9</accession>
<dbReference type="EC" id="4.1.1.97" evidence="3"/>
<feature type="region of interest" description="Disordered" evidence="7">
    <location>
        <begin position="1"/>
        <end position="30"/>
    </location>
</feature>
<keyword evidence="5" id="KW-0210">Decarboxylase</keyword>
<dbReference type="GO" id="GO:0006144">
    <property type="term" value="P:purine nucleobase metabolic process"/>
    <property type="evidence" value="ECO:0007669"/>
    <property type="project" value="UniProtKB-KW"/>
</dbReference>
<evidence type="ECO:0000259" key="8">
    <source>
        <dbReference type="Pfam" id="PF09349"/>
    </source>
</evidence>
<dbReference type="Pfam" id="PF09349">
    <property type="entry name" value="OHCU_decarbox"/>
    <property type="match status" value="1"/>
</dbReference>
<evidence type="ECO:0000256" key="7">
    <source>
        <dbReference type="SAM" id="MobiDB-lite"/>
    </source>
</evidence>
<evidence type="ECO:0000256" key="4">
    <source>
        <dbReference type="ARBA" id="ARBA00022631"/>
    </source>
</evidence>
<evidence type="ECO:0000256" key="1">
    <source>
        <dbReference type="ARBA" id="ARBA00001163"/>
    </source>
</evidence>
<dbReference type="GO" id="GO:0019628">
    <property type="term" value="P:urate catabolic process"/>
    <property type="evidence" value="ECO:0007669"/>
    <property type="project" value="TreeGrafter"/>
</dbReference>
<gene>
    <name evidence="9" type="ORF">B7R54_05125</name>
</gene>
<evidence type="ECO:0000256" key="3">
    <source>
        <dbReference type="ARBA" id="ARBA00012257"/>
    </source>
</evidence>
<proteinExistence type="predicted"/>
<keyword evidence="4" id="KW-0659">Purine metabolism</keyword>
<dbReference type="AlphaFoldDB" id="A0A3E0VNM9"/>
<dbReference type="NCBIfam" id="NF010372">
    <property type="entry name" value="PRK13798.1"/>
    <property type="match status" value="1"/>
</dbReference>
<comment type="caution">
    <text evidence="9">The sequence shown here is derived from an EMBL/GenBank/DDBJ whole genome shotgun (WGS) entry which is preliminary data.</text>
</comment>
<evidence type="ECO:0000313" key="9">
    <source>
        <dbReference type="EMBL" id="RFA11100.1"/>
    </source>
</evidence>